<accession>A0A6A6PP87</accession>
<dbReference type="InterPro" id="IPR025110">
    <property type="entry name" value="AMP-bd_C"/>
</dbReference>
<dbReference type="PROSITE" id="PS00455">
    <property type="entry name" value="AMP_BINDING"/>
    <property type="match status" value="1"/>
</dbReference>
<comment type="similarity">
    <text evidence="1">Belongs to the ATP-dependent AMP-binding enzyme family.</text>
</comment>
<sequence>MKVYKSERPDIDFSPPIDFLTFLFDSDWCAAKEDTQIHVEATNAENYITKAEAREAVKRIAYTFRHDFSIGASAPGQDVILATSSGNPFIPILFYASIAAGGIFSGASTAFTVAELTRQVKDADAKILLCTAEFRDRTVEAAKQCDIPLDRVLVIDSSTPKDWRLVSEKTKRNVLNLASGPKLEWLRFKEHKEMHDITGCLLYSSGTTGLPKGVRLSHLNLIASSPVCMSVGDSFIAQRKREGKPFVFTTIAHLPIAHIAGVAWYCLNPFYLGGTTYWMEKYDFDEFIAHHRTYRPTVQMSVPPIWLQIAKSPKVTDHFDNLTVACTGAAPMGLELATEVSKKLGKGQTRMSQFWGATEATGSMTGLDWNEYDKTFSTGGIFPSVRLRFVDDNDRDVEEGQPGEVLVDGPIVCQGYHNRPDATRDSFLDGFYRTGDIGVYKNGLVYIVDRKKELIKYKGLQVAPAELEATLISHPRINDAAVIGVQDDSQATEVPRAYVVKQPGEEVTEQEVKDFVREHLASHKQLRGGVCFIQEIPKSPSGKILRKEIRLWVQEKPKAKL</sequence>
<proteinExistence type="inferred from homology"/>
<dbReference type="PANTHER" id="PTHR24096">
    <property type="entry name" value="LONG-CHAIN-FATTY-ACID--COA LIGASE"/>
    <property type="match status" value="1"/>
</dbReference>
<evidence type="ECO:0000259" key="3">
    <source>
        <dbReference type="Pfam" id="PF00501"/>
    </source>
</evidence>
<keyword evidence="2" id="KW-0436">Ligase</keyword>
<dbReference type="InterPro" id="IPR042099">
    <property type="entry name" value="ANL_N_sf"/>
</dbReference>
<dbReference type="RefSeq" id="XP_033587823.1">
    <property type="nucleotide sequence ID" value="XM_033729957.1"/>
</dbReference>
<feature type="domain" description="AMP-dependent synthetase/ligase" evidence="3">
    <location>
        <begin position="36"/>
        <end position="417"/>
    </location>
</feature>
<dbReference type="FunFam" id="3.30.300.30:FF:000007">
    <property type="entry name" value="4-coumarate--CoA ligase 2"/>
    <property type="match status" value="1"/>
</dbReference>
<dbReference type="GO" id="GO:0016405">
    <property type="term" value="F:CoA-ligase activity"/>
    <property type="evidence" value="ECO:0007669"/>
    <property type="project" value="TreeGrafter"/>
</dbReference>
<evidence type="ECO:0008006" key="7">
    <source>
        <dbReference type="Google" id="ProtNLM"/>
    </source>
</evidence>
<evidence type="ECO:0000259" key="4">
    <source>
        <dbReference type="Pfam" id="PF13193"/>
    </source>
</evidence>
<dbReference type="SUPFAM" id="SSF56801">
    <property type="entry name" value="Acetyl-CoA synthetase-like"/>
    <property type="match status" value="1"/>
</dbReference>
<evidence type="ECO:0000313" key="5">
    <source>
        <dbReference type="EMBL" id="KAF2481253.1"/>
    </source>
</evidence>
<dbReference type="EMBL" id="MU001638">
    <property type="protein sequence ID" value="KAF2481253.1"/>
    <property type="molecule type" value="Genomic_DNA"/>
</dbReference>
<dbReference type="PANTHER" id="PTHR24096:SF149">
    <property type="entry name" value="AMP-BINDING DOMAIN-CONTAINING PROTEIN-RELATED"/>
    <property type="match status" value="1"/>
</dbReference>
<protein>
    <recommendedName>
        <fullName evidence="7">4-coumarate-CoA ligase</fullName>
    </recommendedName>
</protein>
<dbReference type="GO" id="GO:0019748">
    <property type="term" value="P:secondary metabolic process"/>
    <property type="evidence" value="ECO:0007669"/>
    <property type="project" value="TreeGrafter"/>
</dbReference>
<dbReference type="InterPro" id="IPR020845">
    <property type="entry name" value="AMP-binding_CS"/>
</dbReference>
<evidence type="ECO:0000256" key="2">
    <source>
        <dbReference type="ARBA" id="ARBA00022598"/>
    </source>
</evidence>
<reference evidence="5" key="1">
    <citation type="journal article" date="2020" name="Stud. Mycol.">
        <title>101 Dothideomycetes genomes: a test case for predicting lifestyles and emergence of pathogens.</title>
        <authorList>
            <person name="Haridas S."/>
            <person name="Albert R."/>
            <person name="Binder M."/>
            <person name="Bloem J."/>
            <person name="Labutti K."/>
            <person name="Salamov A."/>
            <person name="Andreopoulos B."/>
            <person name="Baker S."/>
            <person name="Barry K."/>
            <person name="Bills G."/>
            <person name="Bluhm B."/>
            <person name="Cannon C."/>
            <person name="Castanera R."/>
            <person name="Culley D."/>
            <person name="Daum C."/>
            <person name="Ezra D."/>
            <person name="Gonzalez J."/>
            <person name="Henrissat B."/>
            <person name="Kuo A."/>
            <person name="Liang C."/>
            <person name="Lipzen A."/>
            <person name="Lutzoni F."/>
            <person name="Magnuson J."/>
            <person name="Mondo S."/>
            <person name="Nolan M."/>
            <person name="Ohm R."/>
            <person name="Pangilinan J."/>
            <person name="Park H.-J."/>
            <person name="Ramirez L."/>
            <person name="Alfaro M."/>
            <person name="Sun H."/>
            <person name="Tritt A."/>
            <person name="Yoshinaga Y."/>
            <person name="Zwiers L.-H."/>
            <person name="Turgeon B."/>
            <person name="Goodwin S."/>
            <person name="Spatafora J."/>
            <person name="Crous P."/>
            <person name="Grigoriev I."/>
        </authorList>
    </citation>
    <scope>NUCLEOTIDE SEQUENCE</scope>
    <source>
        <strain evidence="5">CBS 113389</strain>
    </source>
</reference>
<organism evidence="5 6">
    <name type="scientific">Neohortaea acidophila</name>
    <dbReference type="NCBI Taxonomy" id="245834"/>
    <lineage>
        <taxon>Eukaryota</taxon>
        <taxon>Fungi</taxon>
        <taxon>Dikarya</taxon>
        <taxon>Ascomycota</taxon>
        <taxon>Pezizomycotina</taxon>
        <taxon>Dothideomycetes</taxon>
        <taxon>Dothideomycetidae</taxon>
        <taxon>Mycosphaerellales</taxon>
        <taxon>Teratosphaeriaceae</taxon>
        <taxon>Neohortaea</taxon>
    </lineage>
</organism>
<dbReference type="Gene3D" id="3.30.300.30">
    <property type="match status" value="1"/>
</dbReference>
<dbReference type="Pfam" id="PF00501">
    <property type="entry name" value="AMP-binding"/>
    <property type="match status" value="1"/>
</dbReference>
<dbReference type="InterPro" id="IPR000873">
    <property type="entry name" value="AMP-dep_synth/lig_dom"/>
</dbReference>
<dbReference type="OrthoDB" id="1898221at2759"/>
<gene>
    <name evidence="5" type="ORF">BDY17DRAFT_185373</name>
</gene>
<dbReference type="GeneID" id="54470959"/>
<evidence type="ECO:0000313" key="6">
    <source>
        <dbReference type="Proteomes" id="UP000799767"/>
    </source>
</evidence>
<dbReference type="Gene3D" id="3.40.50.12780">
    <property type="entry name" value="N-terminal domain of ligase-like"/>
    <property type="match status" value="1"/>
</dbReference>
<dbReference type="Pfam" id="PF13193">
    <property type="entry name" value="AMP-binding_C"/>
    <property type="match status" value="1"/>
</dbReference>
<dbReference type="InterPro" id="IPR045851">
    <property type="entry name" value="AMP-bd_C_sf"/>
</dbReference>
<keyword evidence="6" id="KW-1185">Reference proteome</keyword>
<dbReference type="AlphaFoldDB" id="A0A6A6PP87"/>
<feature type="domain" description="AMP-binding enzyme C-terminal" evidence="4">
    <location>
        <begin position="466"/>
        <end position="543"/>
    </location>
</feature>
<dbReference type="Proteomes" id="UP000799767">
    <property type="component" value="Unassembled WGS sequence"/>
</dbReference>
<name>A0A6A6PP87_9PEZI</name>
<evidence type="ECO:0000256" key="1">
    <source>
        <dbReference type="ARBA" id="ARBA00006432"/>
    </source>
</evidence>